<dbReference type="InterPro" id="IPR012932">
    <property type="entry name" value="VKOR"/>
</dbReference>
<keyword evidence="3 10" id="KW-0812">Transmembrane</keyword>
<comment type="caution">
    <text evidence="12">The sequence shown here is derived from an EMBL/GenBank/DDBJ whole genome shotgun (WGS) entry which is preliminary data.</text>
</comment>
<accession>A0A401ZXQ9</accession>
<dbReference type="OrthoDB" id="9783799at2"/>
<dbReference type="PANTHER" id="PTHR34573">
    <property type="entry name" value="VKC DOMAIN-CONTAINING PROTEIN"/>
    <property type="match status" value="1"/>
</dbReference>
<dbReference type="EMBL" id="BIFR01000001">
    <property type="protein sequence ID" value="GCE11629.1"/>
    <property type="molecule type" value="Genomic_DNA"/>
</dbReference>
<dbReference type="CDD" id="cd12918">
    <property type="entry name" value="VKOR_arc"/>
    <property type="match status" value="1"/>
</dbReference>
<evidence type="ECO:0000256" key="1">
    <source>
        <dbReference type="ARBA" id="ARBA00004141"/>
    </source>
</evidence>
<keyword evidence="6" id="KW-0560">Oxidoreductase</keyword>
<dbReference type="Proteomes" id="UP000287352">
    <property type="component" value="Unassembled WGS sequence"/>
</dbReference>
<evidence type="ECO:0000313" key="12">
    <source>
        <dbReference type="EMBL" id="GCE11629.1"/>
    </source>
</evidence>
<keyword evidence="13" id="KW-1185">Reference proteome</keyword>
<comment type="subcellular location">
    <subcellularLocation>
        <location evidence="1">Membrane</location>
        <topology evidence="1">Multi-pass membrane protein</topology>
    </subcellularLocation>
</comment>
<protein>
    <recommendedName>
        <fullName evidence="11">Vitamin K epoxide reductase domain-containing protein</fullName>
    </recommendedName>
</protein>
<evidence type="ECO:0000259" key="11">
    <source>
        <dbReference type="SMART" id="SM00756"/>
    </source>
</evidence>
<dbReference type="GO" id="GO:0016020">
    <property type="term" value="C:membrane"/>
    <property type="evidence" value="ECO:0007669"/>
    <property type="project" value="UniProtKB-SubCell"/>
</dbReference>
<evidence type="ECO:0000256" key="7">
    <source>
        <dbReference type="ARBA" id="ARBA00023136"/>
    </source>
</evidence>
<feature type="domain" description="Vitamin K epoxide reductase" evidence="11">
    <location>
        <begin position="6"/>
        <end position="144"/>
    </location>
</feature>
<evidence type="ECO:0000313" key="13">
    <source>
        <dbReference type="Proteomes" id="UP000287352"/>
    </source>
</evidence>
<proteinExistence type="inferred from homology"/>
<dbReference type="GO" id="GO:0048038">
    <property type="term" value="F:quinone binding"/>
    <property type="evidence" value="ECO:0007669"/>
    <property type="project" value="UniProtKB-KW"/>
</dbReference>
<evidence type="ECO:0000256" key="2">
    <source>
        <dbReference type="ARBA" id="ARBA00006214"/>
    </source>
</evidence>
<feature type="transmembrane region" description="Helical" evidence="10">
    <location>
        <begin position="119"/>
        <end position="144"/>
    </location>
</feature>
<dbReference type="AlphaFoldDB" id="A0A401ZXQ9"/>
<dbReference type="PANTHER" id="PTHR34573:SF1">
    <property type="entry name" value="VITAMIN K EPOXIDE REDUCTASE DOMAIN-CONTAINING PROTEIN"/>
    <property type="match status" value="1"/>
</dbReference>
<evidence type="ECO:0000256" key="6">
    <source>
        <dbReference type="ARBA" id="ARBA00023002"/>
    </source>
</evidence>
<feature type="transmembrane region" description="Helical" evidence="10">
    <location>
        <begin position="12"/>
        <end position="32"/>
    </location>
</feature>
<evidence type="ECO:0000256" key="4">
    <source>
        <dbReference type="ARBA" id="ARBA00022719"/>
    </source>
</evidence>
<dbReference type="RefSeq" id="WP_126579317.1">
    <property type="nucleotide sequence ID" value="NZ_BIFR01000001.1"/>
</dbReference>
<dbReference type="Pfam" id="PF07884">
    <property type="entry name" value="VKOR"/>
    <property type="match status" value="1"/>
</dbReference>
<dbReference type="Gene3D" id="1.20.1440.130">
    <property type="entry name" value="VKOR domain"/>
    <property type="match status" value="1"/>
</dbReference>
<feature type="transmembrane region" description="Helical" evidence="10">
    <location>
        <begin position="65"/>
        <end position="86"/>
    </location>
</feature>
<organism evidence="12 13">
    <name type="scientific">Tengunoibacter tsumagoiensis</name>
    <dbReference type="NCBI Taxonomy" id="2014871"/>
    <lineage>
        <taxon>Bacteria</taxon>
        <taxon>Bacillati</taxon>
        <taxon>Chloroflexota</taxon>
        <taxon>Ktedonobacteria</taxon>
        <taxon>Ktedonobacterales</taxon>
        <taxon>Dictyobacteraceae</taxon>
        <taxon>Tengunoibacter</taxon>
    </lineage>
</organism>
<reference evidence="13" key="1">
    <citation type="submission" date="2018-12" db="EMBL/GenBank/DDBJ databases">
        <title>Tengunoibacter tsumagoiensis gen. nov., sp. nov., Dictyobacter kobayashii sp. nov., D. alpinus sp. nov., and D. joshuensis sp. nov. and description of Dictyobacteraceae fam. nov. within the order Ktedonobacterales isolated from Tengu-no-mugimeshi.</title>
        <authorList>
            <person name="Wang C.M."/>
            <person name="Zheng Y."/>
            <person name="Sakai Y."/>
            <person name="Toyoda A."/>
            <person name="Minakuchi Y."/>
            <person name="Abe K."/>
            <person name="Yokota A."/>
            <person name="Yabe S."/>
        </authorList>
    </citation>
    <scope>NUCLEOTIDE SEQUENCE [LARGE SCALE GENOMIC DNA]</scope>
    <source>
        <strain evidence="13">Uno3</strain>
    </source>
</reference>
<evidence type="ECO:0000256" key="10">
    <source>
        <dbReference type="SAM" id="Phobius"/>
    </source>
</evidence>
<evidence type="ECO:0000256" key="3">
    <source>
        <dbReference type="ARBA" id="ARBA00022692"/>
    </source>
</evidence>
<sequence length="166" mass="18067">MEYFQRKGGQILLLVLSLIGVGISIYLTVIHYNHAPVVCSASGVVNCELVLSSTYSSVPGTTIPISIPGLLWTLVGAGLAVAALVLGPARKWVRIAEVAWTGLGMLTVFYLVYAELVRLHAICAWCTGLHVIIFIMFLSSILLLQGPEQDEEEYDLEEEEEPLAAH</sequence>
<evidence type="ECO:0000256" key="8">
    <source>
        <dbReference type="ARBA" id="ARBA00023157"/>
    </source>
</evidence>
<keyword evidence="8" id="KW-1015">Disulfide bond</keyword>
<comment type="similarity">
    <text evidence="2">Belongs to the VKOR family.</text>
</comment>
<gene>
    <name evidence="12" type="ORF">KTT_14880</name>
</gene>
<keyword evidence="9" id="KW-0676">Redox-active center</keyword>
<keyword evidence="7 10" id="KW-0472">Membrane</keyword>
<keyword evidence="5 10" id="KW-1133">Transmembrane helix</keyword>
<keyword evidence="4" id="KW-0874">Quinone</keyword>
<evidence type="ECO:0000256" key="5">
    <source>
        <dbReference type="ARBA" id="ARBA00022989"/>
    </source>
</evidence>
<evidence type="ECO:0000256" key="9">
    <source>
        <dbReference type="ARBA" id="ARBA00023284"/>
    </source>
</evidence>
<feature type="transmembrane region" description="Helical" evidence="10">
    <location>
        <begin position="93"/>
        <end position="113"/>
    </location>
</feature>
<dbReference type="InterPro" id="IPR038354">
    <property type="entry name" value="VKOR_sf"/>
</dbReference>
<dbReference type="GO" id="GO:0016491">
    <property type="term" value="F:oxidoreductase activity"/>
    <property type="evidence" value="ECO:0007669"/>
    <property type="project" value="UniProtKB-KW"/>
</dbReference>
<name>A0A401ZXQ9_9CHLR</name>
<dbReference type="SMART" id="SM00756">
    <property type="entry name" value="VKc"/>
    <property type="match status" value="1"/>
</dbReference>